<accession>A0ABR2T7D1</accession>
<feature type="compositionally biased region" description="Basic and acidic residues" evidence="1">
    <location>
        <begin position="107"/>
        <end position="119"/>
    </location>
</feature>
<dbReference type="Proteomes" id="UP001396334">
    <property type="component" value="Unassembled WGS sequence"/>
</dbReference>
<evidence type="ECO:0000313" key="2">
    <source>
        <dbReference type="EMBL" id="KAK9033376.1"/>
    </source>
</evidence>
<protein>
    <submittedName>
        <fullName evidence="2">Uncharacterized protein</fullName>
    </submittedName>
</protein>
<feature type="region of interest" description="Disordered" evidence="1">
    <location>
        <begin position="1"/>
        <end position="78"/>
    </location>
</feature>
<comment type="caution">
    <text evidence="2">The sequence shown here is derived from an EMBL/GenBank/DDBJ whole genome shotgun (WGS) entry which is preliminary data.</text>
</comment>
<evidence type="ECO:0000256" key="1">
    <source>
        <dbReference type="SAM" id="MobiDB-lite"/>
    </source>
</evidence>
<keyword evidence="4" id="KW-1185">Reference proteome</keyword>
<dbReference type="EMBL" id="JBBPBN010000008">
    <property type="protein sequence ID" value="KAK9033378.1"/>
    <property type="molecule type" value="Genomic_DNA"/>
</dbReference>
<feature type="compositionally biased region" description="Polar residues" evidence="1">
    <location>
        <begin position="91"/>
        <end position="105"/>
    </location>
</feature>
<dbReference type="EMBL" id="JBBPBN010000008">
    <property type="protein sequence ID" value="KAK9033376.1"/>
    <property type="molecule type" value="Genomic_DNA"/>
</dbReference>
<evidence type="ECO:0000313" key="4">
    <source>
        <dbReference type="Proteomes" id="UP001396334"/>
    </source>
</evidence>
<feature type="compositionally biased region" description="Basic residues" evidence="1">
    <location>
        <begin position="7"/>
        <end position="23"/>
    </location>
</feature>
<gene>
    <name evidence="2" type="ORF">V6N11_018409</name>
    <name evidence="3" type="ORF">V6N11_018411</name>
</gene>
<sequence>MEPNRSKVIHLTKHAANRTRSRATKPALHKGPSGSHKARHRQRELNASRAKPAPHKGLSSSHEPRHRQGELGTSRALGLLPTVAASAAWGGNTNQAAETAPSSPNEGLRKPDRGLVRQG</sequence>
<reference evidence="2 4" key="1">
    <citation type="journal article" date="2024" name="G3 (Bethesda)">
        <title>Genome assembly of Hibiscus sabdariffa L. provides insights into metabolisms of medicinal natural products.</title>
        <authorList>
            <person name="Kim T."/>
        </authorList>
    </citation>
    <scope>NUCLEOTIDE SEQUENCE [LARGE SCALE GENOMIC DNA]</scope>
    <source>
        <strain evidence="2">TK-2024</strain>
        <tissue evidence="2">Old leaves</tissue>
    </source>
</reference>
<feature type="region of interest" description="Disordered" evidence="1">
    <location>
        <begin position="90"/>
        <end position="119"/>
    </location>
</feature>
<proteinExistence type="predicted"/>
<evidence type="ECO:0000313" key="3">
    <source>
        <dbReference type="EMBL" id="KAK9033378.1"/>
    </source>
</evidence>
<organism evidence="2 4">
    <name type="scientific">Hibiscus sabdariffa</name>
    <name type="common">roselle</name>
    <dbReference type="NCBI Taxonomy" id="183260"/>
    <lineage>
        <taxon>Eukaryota</taxon>
        <taxon>Viridiplantae</taxon>
        <taxon>Streptophyta</taxon>
        <taxon>Embryophyta</taxon>
        <taxon>Tracheophyta</taxon>
        <taxon>Spermatophyta</taxon>
        <taxon>Magnoliopsida</taxon>
        <taxon>eudicotyledons</taxon>
        <taxon>Gunneridae</taxon>
        <taxon>Pentapetalae</taxon>
        <taxon>rosids</taxon>
        <taxon>malvids</taxon>
        <taxon>Malvales</taxon>
        <taxon>Malvaceae</taxon>
        <taxon>Malvoideae</taxon>
        <taxon>Hibiscus</taxon>
    </lineage>
</organism>
<name>A0ABR2T7D1_9ROSI</name>